<proteinExistence type="predicted"/>
<keyword evidence="1" id="KW-1133">Transmembrane helix</keyword>
<keyword evidence="3" id="KW-1185">Reference proteome</keyword>
<dbReference type="STRING" id="208445.SAMN04489727_2525"/>
<evidence type="ECO:0000313" key="2">
    <source>
        <dbReference type="EMBL" id="SEC09168.1"/>
    </source>
</evidence>
<dbReference type="AlphaFoldDB" id="A0A1H4PPJ5"/>
<dbReference type="OrthoDB" id="3638103at2"/>
<sequence>MADLETRLREVEVPEPPLGFDPDAVADLAARQVRKRRAGVAGIAVVTASVVAAVLFGPGPAPAPPAAPLLPPSPAEQARINRAFTDALERVLPGRRSLTVGQSYSDALIPGRMSTSALFVDAAGRRGSLQLTVRGPGTAQEVMAPDRVCENYPAQYCTQLSLPGGVVVRIPWFGIQNGPEDLARWPGNGYLYRPDGSTVTVLGYSAGALTEDRFVQLITDPAFVLR</sequence>
<evidence type="ECO:0000256" key="1">
    <source>
        <dbReference type="SAM" id="Phobius"/>
    </source>
</evidence>
<accession>A0A1H4PPJ5</accession>
<dbReference type="Proteomes" id="UP000199622">
    <property type="component" value="Unassembled WGS sequence"/>
</dbReference>
<gene>
    <name evidence="2" type="ORF">SAMN04489727_2525</name>
</gene>
<reference evidence="3" key="1">
    <citation type="submission" date="2016-10" db="EMBL/GenBank/DDBJ databases">
        <authorList>
            <person name="Varghese N."/>
            <person name="Submissions S."/>
        </authorList>
    </citation>
    <scope>NUCLEOTIDE SEQUENCE [LARGE SCALE GENOMIC DNA]</scope>
    <source>
        <strain evidence="3">DSM 44544</strain>
    </source>
</reference>
<organism evidence="2 3">
    <name type="scientific">Amycolatopsis tolypomycina</name>
    <dbReference type="NCBI Taxonomy" id="208445"/>
    <lineage>
        <taxon>Bacteria</taxon>
        <taxon>Bacillati</taxon>
        <taxon>Actinomycetota</taxon>
        <taxon>Actinomycetes</taxon>
        <taxon>Pseudonocardiales</taxon>
        <taxon>Pseudonocardiaceae</taxon>
        <taxon>Amycolatopsis</taxon>
    </lineage>
</organism>
<name>A0A1H4PPJ5_9PSEU</name>
<dbReference type="EMBL" id="FNSO01000004">
    <property type="protein sequence ID" value="SEC09168.1"/>
    <property type="molecule type" value="Genomic_DNA"/>
</dbReference>
<feature type="transmembrane region" description="Helical" evidence="1">
    <location>
        <begin position="38"/>
        <end position="57"/>
    </location>
</feature>
<keyword evidence="1" id="KW-0472">Membrane</keyword>
<evidence type="ECO:0000313" key="3">
    <source>
        <dbReference type="Proteomes" id="UP000199622"/>
    </source>
</evidence>
<keyword evidence="1" id="KW-0812">Transmembrane</keyword>
<dbReference type="RefSeq" id="WP_091306427.1">
    <property type="nucleotide sequence ID" value="NZ_FNSO01000004.1"/>
</dbReference>
<protein>
    <submittedName>
        <fullName evidence="2">Uncharacterized protein</fullName>
    </submittedName>
</protein>